<gene>
    <name evidence="1" type="ORF">BN970_07105</name>
</gene>
<dbReference type="InterPro" id="IPR046576">
    <property type="entry name" value="DUF6636"/>
</dbReference>
<organism evidence="1 2">
    <name type="scientific">Mycolicibacterium conceptionense</name>
    <dbReference type="NCBI Taxonomy" id="451644"/>
    <lineage>
        <taxon>Bacteria</taxon>
        <taxon>Bacillati</taxon>
        <taxon>Actinomycetota</taxon>
        <taxon>Actinomycetes</taxon>
        <taxon>Mycobacteriales</taxon>
        <taxon>Mycobacteriaceae</taxon>
        <taxon>Mycolicibacterium</taxon>
    </lineage>
</organism>
<dbReference type="AlphaFoldDB" id="A0A0U1E1I3"/>
<name>A0A0U1E1I3_9MYCO</name>
<dbReference type="EMBL" id="CTEF01000010">
    <property type="protein sequence ID" value="CQD25306.1"/>
    <property type="molecule type" value="Genomic_DNA"/>
</dbReference>
<proteinExistence type="predicted"/>
<reference evidence="1 2" key="1">
    <citation type="submission" date="2015-03" db="EMBL/GenBank/DDBJ databases">
        <authorList>
            <person name="Murphy D."/>
        </authorList>
    </citation>
    <scope>NUCLEOTIDE SEQUENCE [LARGE SCALE GENOMIC DNA]</scope>
    <source>
        <strain evidence="1 2">D16</strain>
    </source>
</reference>
<accession>A0A0U1E1I3</accession>
<evidence type="ECO:0000313" key="2">
    <source>
        <dbReference type="Proteomes" id="UP000182227"/>
    </source>
</evidence>
<sequence>MTDGAAPVTPNFHSVAEVVNRQVKEPTAFTSPSGNVGCHLDASVARCDIRERSWAPPLRPASCEFAYGQGMTLRPGRPAEFVCAGDSALGVGAELGYGDSITAGTLRCESADTGITCRDTKTRHGFTLSREAYHLF</sequence>
<protein>
    <submittedName>
        <fullName evidence="1">Uncharacterized protein</fullName>
    </submittedName>
</protein>
<evidence type="ECO:0000313" key="1">
    <source>
        <dbReference type="EMBL" id="CQD25306.1"/>
    </source>
</evidence>
<dbReference type="Pfam" id="PF20341">
    <property type="entry name" value="DUF6636"/>
    <property type="match status" value="1"/>
</dbReference>
<dbReference type="Proteomes" id="UP000182227">
    <property type="component" value="Unassembled WGS sequence"/>
</dbReference>